<dbReference type="EMBL" id="BAAAMK010000001">
    <property type="protein sequence ID" value="GAA1939228.1"/>
    <property type="molecule type" value="Genomic_DNA"/>
</dbReference>
<keyword evidence="2" id="KW-1185">Reference proteome</keyword>
<evidence type="ECO:0000313" key="1">
    <source>
        <dbReference type="EMBL" id="GAA1939228.1"/>
    </source>
</evidence>
<dbReference type="Proteomes" id="UP001499954">
    <property type="component" value="Unassembled WGS sequence"/>
</dbReference>
<evidence type="ECO:0000313" key="2">
    <source>
        <dbReference type="Proteomes" id="UP001499954"/>
    </source>
</evidence>
<comment type="caution">
    <text evidence="1">The sequence shown here is derived from an EMBL/GenBank/DDBJ whole genome shotgun (WGS) entry which is preliminary data.</text>
</comment>
<reference evidence="1 2" key="1">
    <citation type="journal article" date="2019" name="Int. J. Syst. Evol. Microbiol.">
        <title>The Global Catalogue of Microorganisms (GCM) 10K type strain sequencing project: providing services to taxonomists for standard genome sequencing and annotation.</title>
        <authorList>
            <consortium name="The Broad Institute Genomics Platform"/>
            <consortium name="The Broad Institute Genome Sequencing Center for Infectious Disease"/>
            <person name="Wu L."/>
            <person name="Ma J."/>
        </authorList>
    </citation>
    <scope>NUCLEOTIDE SEQUENCE [LARGE SCALE GENOMIC DNA]</scope>
    <source>
        <strain evidence="1 2">JCM 13584</strain>
    </source>
</reference>
<proteinExistence type="predicted"/>
<organism evidence="1 2">
    <name type="scientific">Agromyces allii</name>
    <dbReference type="NCBI Taxonomy" id="393607"/>
    <lineage>
        <taxon>Bacteria</taxon>
        <taxon>Bacillati</taxon>
        <taxon>Actinomycetota</taxon>
        <taxon>Actinomycetes</taxon>
        <taxon>Micrococcales</taxon>
        <taxon>Microbacteriaceae</taxon>
        <taxon>Agromyces</taxon>
    </lineage>
</organism>
<sequence>MPAVAPASRRLSDVSTIEASLSVFSGERMSQGGWCPYASGSPWRAARAIPAGPEAGPAGDHPSAVTGIWSMSVNDWFSPAMTHTNA</sequence>
<name>A0ABN2Q0B1_9MICO</name>
<accession>A0ABN2Q0B1</accession>
<protein>
    <submittedName>
        <fullName evidence="1">Uncharacterized protein</fullName>
    </submittedName>
</protein>
<gene>
    <name evidence="1" type="ORF">GCM10009717_02000</name>
</gene>